<sequence length="343" mass="38047">MHGSVTKYGHRAGLAGAGVLARMILASFWMKIPVAYRRRYGGEGLGFGQESPMLLGNLDETSFPSLERSMRFSRHELARAPEPVRKAIVAASYSRGKLSIDRASMAMIQLRMDDTPPNCRLAEHDIPWVTIPHAAARIPSRAQRCNLITVPPANRAAASSPVRDPLLRLALTCPSAPLLWLAGQPLERVIIPKYFYALLSSSFPPLLPFLTFSSHSSLSISLSLLTFIPLLRSSPSSSSSFFRRVSRRIPPIEFPNPPMISPRFPTLSRSETGPFSSPEAPSPQVTHANVSLLRFLACFFSSERHWIIRLTRILYFPSSQLLRLLSLFSRSSFNSPPSSLPIL</sequence>
<gene>
    <name evidence="2" type="ORF">An04g02080</name>
</gene>
<dbReference type="KEGG" id="ang:An04g02080"/>
<dbReference type="AlphaFoldDB" id="A0AAJ8BZS8"/>
<dbReference type="GeneID" id="84590823"/>
<feature type="transmembrane region" description="Helical" evidence="1">
    <location>
        <begin position="12"/>
        <end position="30"/>
    </location>
</feature>
<keyword evidence="1" id="KW-0812">Transmembrane</keyword>
<reference evidence="2" key="2">
    <citation type="submission" date="2025-08" db="UniProtKB">
        <authorList>
            <consortium name="RefSeq"/>
        </authorList>
    </citation>
    <scope>IDENTIFICATION</scope>
</reference>
<evidence type="ECO:0000256" key="1">
    <source>
        <dbReference type="SAM" id="Phobius"/>
    </source>
</evidence>
<dbReference type="RefSeq" id="XP_059606879.1">
    <property type="nucleotide sequence ID" value="XM_059747348.1"/>
</dbReference>
<organism evidence="2">
    <name type="scientific">Aspergillus niger</name>
    <dbReference type="NCBI Taxonomy" id="5061"/>
    <lineage>
        <taxon>Eukaryota</taxon>
        <taxon>Fungi</taxon>
        <taxon>Dikarya</taxon>
        <taxon>Ascomycota</taxon>
        <taxon>Pezizomycotina</taxon>
        <taxon>Eurotiomycetes</taxon>
        <taxon>Eurotiomycetidae</taxon>
        <taxon>Eurotiales</taxon>
        <taxon>Aspergillaceae</taxon>
        <taxon>Aspergillus</taxon>
        <taxon>Aspergillus subgen. Circumdati</taxon>
    </lineage>
</organism>
<reference evidence="2" key="1">
    <citation type="submission" date="2025-02" db="EMBL/GenBank/DDBJ databases">
        <authorList>
            <consortium name="NCBI Genome Project"/>
        </authorList>
    </citation>
    <scope>NUCLEOTIDE SEQUENCE</scope>
</reference>
<keyword evidence="1" id="KW-1133">Transmembrane helix</keyword>
<name>A0AAJ8BZS8_ASPNG</name>
<keyword evidence="1" id="KW-0472">Membrane</keyword>
<proteinExistence type="predicted"/>
<dbReference type="VEuPathDB" id="FungiDB:An04g02080"/>
<protein>
    <submittedName>
        <fullName evidence="2">Uncharacterized protein</fullName>
    </submittedName>
</protein>
<accession>A0AAJ8BZS8</accession>
<evidence type="ECO:0000313" key="2">
    <source>
        <dbReference type="RefSeq" id="XP_059606879.1"/>
    </source>
</evidence>